<accession>A0A8J4YWR8</accession>
<dbReference type="GO" id="GO:0042302">
    <property type="term" value="F:structural constituent of cuticle"/>
    <property type="evidence" value="ECO:0007669"/>
    <property type="project" value="UniProtKB-UniRule"/>
</dbReference>
<evidence type="ECO:0000313" key="5">
    <source>
        <dbReference type="Proteomes" id="UP000770661"/>
    </source>
</evidence>
<dbReference type="InterPro" id="IPR000618">
    <property type="entry name" value="Insect_cuticle"/>
</dbReference>
<evidence type="ECO:0000313" key="4">
    <source>
        <dbReference type="EMBL" id="KAG0728894.1"/>
    </source>
</evidence>
<dbReference type="AlphaFoldDB" id="A0A8J4YWR8"/>
<dbReference type="GO" id="GO:0005615">
    <property type="term" value="C:extracellular space"/>
    <property type="evidence" value="ECO:0007669"/>
    <property type="project" value="TreeGrafter"/>
</dbReference>
<dbReference type="Proteomes" id="UP000770661">
    <property type="component" value="Unassembled WGS sequence"/>
</dbReference>
<feature type="region of interest" description="Disordered" evidence="3">
    <location>
        <begin position="102"/>
        <end position="369"/>
    </location>
</feature>
<feature type="compositionally biased region" description="Polar residues" evidence="3">
    <location>
        <begin position="230"/>
        <end position="249"/>
    </location>
</feature>
<evidence type="ECO:0000256" key="2">
    <source>
        <dbReference type="PROSITE-ProRule" id="PRU00497"/>
    </source>
</evidence>
<sequence>MVSNAPPCLAPPAPLFVFQWVFDEAQMTVDNVGKPTSKQQWDYIHGTGERLRRTFQNVTALFAPSCIAHTVLAKRNWASVKIGDVSLPHALYCWDITPFANSPPESNTVQEEEEQTGRRRMNKNIRTLRRRAGEKSRRRRGRRRNKKSRRRSQGRAKTQEPQHKASNRTQVNGAAREDERETAVPQGKGVRKGSDSRDLGMLVEGGVTQEGGRLGSLGGEMLADSPKYPPQNSFALESNAINASHSGSTARIGHRRAERRKNGTRRRRHRGKKRSKNKEREKKLRKRDRRRKRKERRKMLQQKKRKKRKERRPGGRDRLRDSVRPVRSMPLSSPQPSPHPARHHSRALTQGTAAAPLSGPVGDAEGGEEALPEDAWLEDLCPARILHLTDRCAWPHCNYACPKLLNPFTGEEMNFTELLKSFGLDMASVASALGIDIHTLNSMGNDELLLILTQACPGFEPGTSCTQSRNHTPRPTGRLEFTCICQTYESTDIPVTAASNHTEVWCLAVLATVVTAALLPHHQDTQDNPNYDFQFGVKDSTSGNAYGHQESRVGLDTRGSYRVLLPDGRVQVVKYYVSGDSGFVAEVSYERPS</sequence>
<feature type="compositionally biased region" description="Basic and acidic residues" evidence="3">
    <location>
        <begin position="312"/>
        <end position="324"/>
    </location>
</feature>
<name>A0A8J4YWR8_CHIOP</name>
<dbReference type="InterPro" id="IPR051217">
    <property type="entry name" value="Insect_Cuticle_Struc_Prot"/>
</dbReference>
<dbReference type="PROSITE" id="PS51155">
    <property type="entry name" value="CHIT_BIND_RR_2"/>
    <property type="match status" value="1"/>
</dbReference>
<dbReference type="PANTHER" id="PTHR12236:SF79">
    <property type="entry name" value="CUTICULAR PROTEIN 50CB-RELATED"/>
    <property type="match status" value="1"/>
</dbReference>
<dbReference type="GO" id="GO:0031012">
    <property type="term" value="C:extracellular matrix"/>
    <property type="evidence" value="ECO:0007669"/>
    <property type="project" value="TreeGrafter"/>
</dbReference>
<keyword evidence="5" id="KW-1185">Reference proteome</keyword>
<feature type="compositionally biased region" description="Basic residues" evidence="3">
    <location>
        <begin position="252"/>
        <end position="311"/>
    </location>
</feature>
<proteinExistence type="predicted"/>
<evidence type="ECO:0000256" key="1">
    <source>
        <dbReference type="ARBA" id="ARBA00022460"/>
    </source>
</evidence>
<feature type="compositionally biased region" description="Gly residues" evidence="3">
    <location>
        <begin position="208"/>
        <end position="218"/>
    </location>
</feature>
<dbReference type="Pfam" id="PF00379">
    <property type="entry name" value="Chitin_bind_4"/>
    <property type="match status" value="1"/>
</dbReference>
<protein>
    <submittedName>
        <fullName evidence="4">Palmitoleoyl-protein carboxylesterase NOTUM</fullName>
    </submittedName>
</protein>
<dbReference type="PANTHER" id="PTHR12236">
    <property type="entry name" value="STRUCTURAL CONTITUENT OF CUTICLE"/>
    <property type="match status" value="1"/>
</dbReference>
<comment type="caution">
    <text evidence="4">The sequence shown here is derived from an EMBL/GenBank/DDBJ whole genome shotgun (WGS) entry which is preliminary data.</text>
</comment>
<feature type="compositionally biased region" description="Basic residues" evidence="3">
    <location>
        <begin position="118"/>
        <end position="154"/>
    </location>
</feature>
<evidence type="ECO:0000256" key="3">
    <source>
        <dbReference type="SAM" id="MobiDB-lite"/>
    </source>
</evidence>
<dbReference type="OrthoDB" id="2015280at2759"/>
<keyword evidence="1 2" id="KW-0193">Cuticle</keyword>
<gene>
    <name evidence="4" type="primary">Notum</name>
    <name evidence="4" type="ORF">GWK47_031500</name>
</gene>
<dbReference type="EMBL" id="JACEEZ010001699">
    <property type="protein sequence ID" value="KAG0728894.1"/>
    <property type="molecule type" value="Genomic_DNA"/>
</dbReference>
<reference evidence="4" key="1">
    <citation type="submission" date="2020-07" db="EMBL/GenBank/DDBJ databases">
        <title>The High-quality genome of the commercially important snow crab, Chionoecetes opilio.</title>
        <authorList>
            <person name="Jeong J.-H."/>
            <person name="Ryu S."/>
        </authorList>
    </citation>
    <scope>NUCLEOTIDE SEQUENCE</scope>
    <source>
        <strain evidence="4">MADBK_172401_WGS</strain>
        <tissue evidence="4">Digestive gland</tissue>
    </source>
</reference>
<organism evidence="4 5">
    <name type="scientific">Chionoecetes opilio</name>
    <name type="common">Atlantic snow crab</name>
    <name type="synonym">Cancer opilio</name>
    <dbReference type="NCBI Taxonomy" id="41210"/>
    <lineage>
        <taxon>Eukaryota</taxon>
        <taxon>Metazoa</taxon>
        <taxon>Ecdysozoa</taxon>
        <taxon>Arthropoda</taxon>
        <taxon>Crustacea</taxon>
        <taxon>Multicrustacea</taxon>
        <taxon>Malacostraca</taxon>
        <taxon>Eumalacostraca</taxon>
        <taxon>Eucarida</taxon>
        <taxon>Decapoda</taxon>
        <taxon>Pleocyemata</taxon>
        <taxon>Brachyura</taxon>
        <taxon>Eubrachyura</taxon>
        <taxon>Majoidea</taxon>
        <taxon>Majidae</taxon>
        <taxon>Chionoecetes</taxon>
    </lineage>
</organism>